<dbReference type="Gene3D" id="3.40.605.10">
    <property type="entry name" value="Aldehyde Dehydrogenase, Chain A, domain 1"/>
    <property type="match status" value="1"/>
</dbReference>
<dbReference type="PANTHER" id="PTHR42804">
    <property type="entry name" value="ALDEHYDE DEHYDROGENASE"/>
    <property type="match status" value="1"/>
</dbReference>
<dbReference type="Gene3D" id="3.40.309.10">
    <property type="entry name" value="Aldehyde Dehydrogenase, Chain A, domain 2"/>
    <property type="match status" value="1"/>
</dbReference>
<dbReference type="SUPFAM" id="SSF53720">
    <property type="entry name" value="ALDH-like"/>
    <property type="match status" value="1"/>
</dbReference>
<dbReference type="PROSITE" id="PS00687">
    <property type="entry name" value="ALDEHYDE_DEHYDR_GLU"/>
    <property type="match status" value="1"/>
</dbReference>
<dbReference type="InterPro" id="IPR016163">
    <property type="entry name" value="Ald_DH_C"/>
</dbReference>
<name>A0A7I9WRJ4_9MYCO</name>
<comment type="caution">
    <text evidence="8">The sequence shown here is derived from an EMBL/GenBank/DDBJ whole genome shotgun (WGS) entry which is preliminary data.</text>
</comment>
<dbReference type="InterPro" id="IPR016161">
    <property type="entry name" value="Ald_DH/histidinol_DH"/>
</dbReference>
<proteinExistence type="inferred from homology"/>
<comment type="catalytic activity">
    <reaction evidence="4">
        <text>an aldehyde + NAD(+) + H2O = a carboxylate + NADH + 2 H(+)</text>
        <dbReference type="Rhea" id="RHEA:16185"/>
        <dbReference type="ChEBI" id="CHEBI:15377"/>
        <dbReference type="ChEBI" id="CHEBI:15378"/>
        <dbReference type="ChEBI" id="CHEBI:17478"/>
        <dbReference type="ChEBI" id="CHEBI:29067"/>
        <dbReference type="ChEBI" id="CHEBI:57540"/>
        <dbReference type="ChEBI" id="CHEBI:57945"/>
        <dbReference type="EC" id="1.2.1.3"/>
    </reaction>
</comment>
<feature type="active site" evidence="5">
    <location>
        <position position="259"/>
    </location>
</feature>
<dbReference type="InterPro" id="IPR029510">
    <property type="entry name" value="Ald_DH_CS_GLU"/>
</dbReference>
<accession>A0A7I9WRJ4</accession>
<protein>
    <recommendedName>
        <fullName evidence="3">aldehyde dehydrogenase (NAD(+))</fullName>
        <ecNumber evidence="3">1.2.1.3</ecNumber>
    </recommendedName>
</protein>
<evidence type="ECO:0000256" key="2">
    <source>
        <dbReference type="ARBA" id="ARBA00023002"/>
    </source>
</evidence>
<evidence type="ECO:0000256" key="3">
    <source>
        <dbReference type="ARBA" id="ARBA00024226"/>
    </source>
</evidence>
<keyword evidence="9" id="KW-1185">Reference proteome</keyword>
<dbReference type="EMBL" id="BLKT01000003">
    <property type="protein sequence ID" value="GFG59797.1"/>
    <property type="molecule type" value="Genomic_DNA"/>
</dbReference>
<keyword evidence="2 6" id="KW-0560">Oxidoreductase</keyword>
<dbReference type="InterPro" id="IPR016162">
    <property type="entry name" value="Ald_DH_N"/>
</dbReference>
<dbReference type="FunFam" id="3.40.605.10:FF:000007">
    <property type="entry name" value="NAD/NADP-dependent betaine aldehyde dehydrogenase"/>
    <property type="match status" value="1"/>
</dbReference>
<dbReference type="PROSITE" id="PS00070">
    <property type="entry name" value="ALDEHYDE_DEHYDR_CYS"/>
    <property type="match status" value="1"/>
</dbReference>
<dbReference type="AlphaFoldDB" id="A0A7I9WRJ4"/>
<evidence type="ECO:0000313" key="8">
    <source>
        <dbReference type="EMBL" id="GFG59797.1"/>
    </source>
</evidence>
<dbReference type="Proteomes" id="UP000465241">
    <property type="component" value="Unassembled WGS sequence"/>
</dbReference>
<dbReference type="RefSeq" id="WP_193490225.1">
    <property type="nucleotide sequence ID" value="NZ_BAAAMC010000015.1"/>
</dbReference>
<evidence type="ECO:0000256" key="6">
    <source>
        <dbReference type="RuleBase" id="RU003345"/>
    </source>
</evidence>
<dbReference type="GO" id="GO:0004029">
    <property type="term" value="F:aldehyde dehydrogenase (NAD+) activity"/>
    <property type="evidence" value="ECO:0007669"/>
    <property type="project" value="UniProtKB-EC"/>
</dbReference>
<evidence type="ECO:0000256" key="4">
    <source>
        <dbReference type="ARBA" id="ARBA00049194"/>
    </source>
</evidence>
<reference evidence="8 9" key="1">
    <citation type="journal article" date="2019" name="Emerg. Microbes Infect.">
        <title>Comprehensive subspecies identification of 175 nontuberculous mycobacteria species based on 7547 genomic profiles.</title>
        <authorList>
            <person name="Matsumoto Y."/>
            <person name="Kinjo T."/>
            <person name="Motooka D."/>
            <person name="Nabeya D."/>
            <person name="Jung N."/>
            <person name="Uechi K."/>
            <person name="Horii T."/>
            <person name="Iida T."/>
            <person name="Fujita J."/>
            <person name="Nakamura S."/>
        </authorList>
    </citation>
    <scope>NUCLEOTIDE SEQUENCE [LARGE SCALE GENOMIC DNA]</scope>
    <source>
        <strain evidence="8 9">JCM 13392</strain>
    </source>
</reference>
<evidence type="ECO:0000256" key="1">
    <source>
        <dbReference type="ARBA" id="ARBA00009986"/>
    </source>
</evidence>
<gene>
    <name evidence="8" type="ORF">MMUR_39330</name>
</gene>
<dbReference type="EC" id="1.2.1.3" evidence="3"/>
<dbReference type="InterPro" id="IPR015590">
    <property type="entry name" value="Aldehyde_DH_dom"/>
</dbReference>
<sequence>MTLTHGDLTTFYIGGDRVAPSGSQTIPVISPATEQPFAAIPDADSADVDRAVAAARQAFDHGDWPRLTPQDRAAVMIRLAEEFEKRSEAVASTLTAEMGCPITVSRQAQVPGGVDLLRYYATLADSFDFEQRRPTYDAANSALEVVVRKDPIGVVAAIVPWNGPYFTLMMKVGPALLSGCTMVIKPSPEASLSFAAFAEAVEAAGVPPGVVNIITGGAEAGQRLVTHPQVDKVAFTGSTEVGRRIAGMCAALLRPVTLELGGKSAAILLDDADVESAVDELLVWLLFAAGQCCVAPSRILASRSRYNEVVDAVVSAMERVPFGDPNDPAVVVGPLATASQRDRVLAHYRQGVREGAKVALGGGQPAQFGTGWYVEKTVFRDVDNAMTIAQEEIFGPACSITPYTDVEDAIRIANDSRFGLAGSVWTSDLDTGYRVASRLRAGGLGVNNHRLDCASPIAGFRESGIGVERGIEAIDEYVETKGILVPR</sequence>
<evidence type="ECO:0000256" key="5">
    <source>
        <dbReference type="PROSITE-ProRule" id="PRU10007"/>
    </source>
</evidence>
<dbReference type="Pfam" id="PF00171">
    <property type="entry name" value="Aldedh"/>
    <property type="match status" value="1"/>
</dbReference>
<evidence type="ECO:0000313" key="9">
    <source>
        <dbReference type="Proteomes" id="UP000465241"/>
    </source>
</evidence>
<dbReference type="CDD" id="cd07139">
    <property type="entry name" value="ALDH_AldA-Rv0768"/>
    <property type="match status" value="1"/>
</dbReference>
<organism evidence="8 9">
    <name type="scientific">Mycolicibacterium murale</name>
    <dbReference type="NCBI Taxonomy" id="182220"/>
    <lineage>
        <taxon>Bacteria</taxon>
        <taxon>Bacillati</taxon>
        <taxon>Actinomycetota</taxon>
        <taxon>Actinomycetes</taxon>
        <taxon>Mycobacteriales</taxon>
        <taxon>Mycobacteriaceae</taxon>
        <taxon>Mycolicibacterium</taxon>
    </lineage>
</organism>
<feature type="domain" description="Aldehyde dehydrogenase" evidence="7">
    <location>
        <begin position="22"/>
        <end position="481"/>
    </location>
</feature>
<dbReference type="PANTHER" id="PTHR42804:SF1">
    <property type="entry name" value="ALDEHYDE DEHYDROGENASE-RELATED"/>
    <property type="match status" value="1"/>
</dbReference>
<dbReference type="InterPro" id="IPR016160">
    <property type="entry name" value="Ald_DH_CS_CYS"/>
</dbReference>
<comment type="similarity">
    <text evidence="1 6">Belongs to the aldehyde dehydrogenase family.</text>
</comment>
<evidence type="ECO:0000259" key="7">
    <source>
        <dbReference type="Pfam" id="PF00171"/>
    </source>
</evidence>